<dbReference type="GO" id="GO:0016829">
    <property type="term" value="F:lyase activity"/>
    <property type="evidence" value="ECO:0007669"/>
    <property type="project" value="UniProtKB-KW"/>
</dbReference>
<dbReference type="PANTHER" id="PTHR33928">
    <property type="entry name" value="POLYGALACTURONASE QRT3"/>
    <property type="match status" value="1"/>
</dbReference>
<reference evidence="3 4" key="1">
    <citation type="journal article" date="2018" name="Front. Microbiol.">
        <title>Genome-Wide Analysis of Corynespora cassiicola Leaf Fall Disease Putative Effectors.</title>
        <authorList>
            <person name="Lopez D."/>
            <person name="Ribeiro S."/>
            <person name="Label P."/>
            <person name="Fumanal B."/>
            <person name="Venisse J.S."/>
            <person name="Kohler A."/>
            <person name="de Oliveira R.R."/>
            <person name="Labutti K."/>
            <person name="Lipzen A."/>
            <person name="Lail K."/>
            <person name="Bauer D."/>
            <person name="Ohm R.A."/>
            <person name="Barry K.W."/>
            <person name="Spatafora J."/>
            <person name="Grigoriev I.V."/>
            <person name="Martin F.M."/>
            <person name="Pujade-Renaud V."/>
        </authorList>
    </citation>
    <scope>NUCLEOTIDE SEQUENCE [LARGE SCALE GENOMIC DNA]</scope>
    <source>
        <strain evidence="3 4">Philippines</strain>
    </source>
</reference>
<dbReference type="Pfam" id="PF12708">
    <property type="entry name" value="Pect-lyase_RHGA_epim"/>
    <property type="match status" value="2"/>
</dbReference>
<dbReference type="OrthoDB" id="3780432at2759"/>
<dbReference type="SUPFAM" id="SSF51126">
    <property type="entry name" value="Pectin lyase-like"/>
    <property type="match status" value="2"/>
</dbReference>
<dbReference type="EMBL" id="KZ678143">
    <property type="protein sequence ID" value="PSN61819.1"/>
    <property type="molecule type" value="Genomic_DNA"/>
</dbReference>
<feature type="signal peptide" evidence="1">
    <location>
        <begin position="1"/>
        <end position="23"/>
    </location>
</feature>
<dbReference type="InterPro" id="IPR039279">
    <property type="entry name" value="QRT3-like"/>
</dbReference>
<keyword evidence="4" id="KW-1185">Reference proteome</keyword>
<dbReference type="Proteomes" id="UP000240883">
    <property type="component" value="Unassembled WGS sequence"/>
</dbReference>
<proteinExistence type="predicted"/>
<feature type="domain" description="Rhamnogalacturonase A/B/Epimerase-like pectate lyase" evidence="2">
    <location>
        <begin position="60"/>
        <end position="296"/>
    </location>
</feature>
<evidence type="ECO:0000256" key="1">
    <source>
        <dbReference type="SAM" id="SignalP"/>
    </source>
</evidence>
<evidence type="ECO:0000313" key="3">
    <source>
        <dbReference type="EMBL" id="PSN61819.1"/>
    </source>
</evidence>
<evidence type="ECO:0000259" key="2">
    <source>
        <dbReference type="Pfam" id="PF12708"/>
    </source>
</evidence>
<sequence length="781" mass="86210">MTLTNLACVQYLSALLAFCVTVAANLRSAPFHAEGNYWLGHPKLRHGFMPWADPPGYEFFRNVRDYGAKGDGKTDDTVAINLAIYSTSRTNSTDSRCGWNTQCGSSSTLGALVYFPLGEYLVSAPIIQYYYTQFVGDALSPPTIKAASNFKSPALNALIDVNPYVPGESGPPPNYPGVQWYINQNIFFRQIRNLKLDLTEVPDSVNPMYGIHWQVSQATSLQNIEIIMKKGSKSHNGMFTENGSGGFISDVIMRFGNVGWVIGNQQFLGRALQFFDNMEAIKLIWDWGTVWKNIKVFGSFKAINAETYAPNGNQGIGCLSVIDSTFKNSHYGITVEPDTEIPNLVFENVASSDSPVLLQHLGRERIIVAAEEGSLTDGIVNDTTGTVFENAIQEVQLNNTTSPNLRDKSGKIFERSRPQYDSVSIDLIVNVVDEGVKNDAASGDQSRKINDILENHIGKVIFFPAGVYILEDTVFVPIGSRLVGEGWTQLMASGSKFSDEENPRTMLKIANPGDRGIVEWSDFLFTVRGNTASAVLVEWNIHESFQGSAGIWDCHFRVGGAKGSDLILEECPKSQTSIEDTCKAASLLLHITPSSSGYFENIWAWTADHDIDAKIDPKKDINTQDQMTNVFSARGILVESQGPTWMYATAAEHNALYNYNFHKAKNIYVALLQTETPYYQPGIPASAVFTPGRFPGDPDFSECKGRFHCESAWALRIAESSDIVIHGAGMYTFFDSYFECSAGNSKSHGICVERVFGIENSTRIKVFNVYTVGSKETISVK</sequence>
<feature type="domain" description="Rhamnogalacturonase A/B/Epimerase-like pectate lyase" evidence="2">
    <location>
        <begin position="428"/>
        <end position="488"/>
    </location>
</feature>
<organism evidence="3 4">
    <name type="scientific">Corynespora cassiicola Philippines</name>
    <dbReference type="NCBI Taxonomy" id="1448308"/>
    <lineage>
        <taxon>Eukaryota</taxon>
        <taxon>Fungi</taxon>
        <taxon>Dikarya</taxon>
        <taxon>Ascomycota</taxon>
        <taxon>Pezizomycotina</taxon>
        <taxon>Dothideomycetes</taxon>
        <taxon>Pleosporomycetidae</taxon>
        <taxon>Pleosporales</taxon>
        <taxon>Corynesporascaceae</taxon>
        <taxon>Corynespora</taxon>
    </lineage>
</organism>
<dbReference type="InterPro" id="IPR024535">
    <property type="entry name" value="RHGA/B-epi-like_pectate_lyase"/>
</dbReference>
<feature type="chain" id="PRO_5015762038" evidence="1">
    <location>
        <begin position="24"/>
        <end position="781"/>
    </location>
</feature>
<evidence type="ECO:0000313" key="4">
    <source>
        <dbReference type="Proteomes" id="UP000240883"/>
    </source>
</evidence>
<gene>
    <name evidence="3" type="ORF">BS50DRAFT_639097</name>
</gene>
<keyword evidence="1" id="KW-0732">Signal</keyword>
<protein>
    <submittedName>
        <fullName evidence="3">Pectin lyase-like protein</fullName>
    </submittedName>
</protein>
<dbReference type="STRING" id="1448308.A0A2T2N8S9"/>
<dbReference type="InterPro" id="IPR012334">
    <property type="entry name" value="Pectin_lyas_fold"/>
</dbReference>
<dbReference type="CDD" id="cd23668">
    <property type="entry name" value="GH55_beta13glucanase-like"/>
    <property type="match status" value="1"/>
</dbReference>
<dbReference type="Gene3D" id="2.160.20.10">
    <property type="entry name" value="Single-stranded right-handed beta-helix, Pectin lyase-like"/>
    <property type="match status" value="2"/>
</dbReference>
<dbReference type="PANTHER" id="PTHR33928:SF2">
    <property type="entry name" value="PECTATE LYASE SUPERFAMILY PROTEIN DOMAIN-CONTAINING PROTEIN-RELATED"/>
    <property type="match status" value="1"/>
</dbReference>
<dbReference type="InterPro" id="IPR011050">
    <property type="entry name" value="Pectin_lyase_fold/virulence"/>
</dbReference>
<dbReference type="GO" id="GO:0004650">
    <property type="term" value="F:polygalacturonase activity"/>
    <property type="evidence" value="ECO:0007669"/>
    <property type="project" value="InterPro"/>
</dbReference>
<name>A0A2T2N8S9_CORCC</name>
<keyword evidence="3" id="KW-0456">Lyase</keyword>
<dbReference type="AlphaFoldDB" id="A0A2T2N8S9"/>
<accession>A0A2T2N8S9</accession>